<gene>
    <name evidence="2" type="ORF">ACFO4L_08355</name>
</gene>
<protein>
    <submittedName>
        <fullName evidence="2">DinB family protein</fullName>
    </submittedName>
</protein>
<dbReference type="InterPro" id="IPR034660">
    <property type="entry name" value="DinB/YfiT-like"/>
</dbReference>
<dbReference type="Gene3D" id="1.20.120.450">
    <property type="entry name" value="dinb family like domain"/>
    <property type="match status" value="1"/>
</dbReference>
<reference evidence="3" key="1">
    <citation type="journal article" date="2019" name="Int. J. Syst. Evol. Microbiol.">
        <title>The Global Catalogue of Microorganisms (GCM) 10K type strain sequencing project: providing services to taxonomists for standard genome sequencing and annotation.</title>
        <authorList>
            <consortium name="The Broad Institute Genomics Platform"/>
            <consortium name="The Broad Institute Genome Sequencing Center for Infectious Disease"/>
            <person name="Wu L."/>
            <person name="Ma J."/>
        </authorList>
    </citation>
    <scope>NUCLEOTIDE SEQUENCE [LARGE SCALE GENOMIC DNA]</scope>
    <source>
        <strain evidence="3">JCM 12165</strain>
    </source>
</reference>
<evidence type="ECO:0000313" key="3">
    <source>
        <dbReference type="Proteomes" id="UP001595896"/>
    </source>
</evidence>
<dbReference type="InterPro" id="IPR024775">
    <property type="entry name" value="DinB-like"/>
</dbReference>
<sequence>MAEWKMEAIIPFAGMLEEQNETWLKTPTAPAKWGTREIIGHLFYWDRFLLESVMPAMQAGKPIPPFPVPDVYNRSAVAALEGRSAHRLIRDFIETRQALVTMLKETAPESVPQQGSDKTWTPAELDAFFGAHDEHHQLQIETFLHDRNQAYRRS</sequence>
<dbReference type="RefSeq" id="WP_377909226.1">
    <property type="nucleotide sequence ID" value="NZ_JBHSGK010000007.1"/>
</dbReference>
<feature type="domain" description="DinB-like" evidence="1">
    <location>
        <begin position="16"/>
        <end position="140"/>
    </location>
</feature>
<name>A0ABV9NYH1_9BACI</name>
<accession>A0ABV9NYH1</accession>
<proteinExistence type="predicted"/>
<evidence type="ECO:0000259" key="1">
    <source>
        <dbReference type="Pfam" id="PF12867"/>
    </source>
</evidence>
<comment type="caution">
    <text evidence="2">The sequence shown here is derived from an EMBL/GenBank/DDBJ whole genome shotgun (WGS) entry which is preliminary data.</text>
</comment>
<dbReference type="EMBL" id="JBHSGK010000007">
    <property type="protein sequence ID" value="MFC4736589.1"/>
    <property type="molecule type" value="Genomic_DNA"/>
</dbReference>
<dbReference type="Proteomes" id="UP001595896">
    <property type="component" value="Unassembled WGS sequence"/>
</dbReference>
<dbReference type="Pfam" id="PF12867">
    <property type="entry name" value="DinB_2"/>
    <property type="match status" value="1"/>
</dbReference>
<organism evidence="2 3">
    <name type="scientific">Bacillus daqingensis</name>
    <dbReference type="NCBI Taxonomy" id="872396"/>
    <lineage>
        <taxon>Bacteria</taxon>
        <taxon>Bacillati</taxon>
        <taxon>Bacillota</taxon>
        <taxon>Bacilli</taxon>
        <taxon>Bacillales</taxon>
        <taxon>Bacillaceae</taxon>
        <taxon>Bacillus</taxon>
    </lineage>
</organism>
<evidence type="ECO:0000313" key="2">
    <source>
        <dbReference type="EMBL" id="MFC4736589.1"/>
    </source>
</evidence>
<keyword evidence="3" id="KW-1185">Reference proteome</keyword>
<dbReference type="SUPFAM" id="SSF109854">
    <property type="entry name" value="DinB/YfiT-like putative metalloenzymes"/>
    <property type="match status" value="1"/>
</dbReference>